<dbReference type="PANTHER" id="PTHR43651:SF11">
    <property type="entry name" value="MALTO-OLIGOSYLTREHALOSE TREHALOHYDROLASE"/>
    <property type="match status" value="1"/>
</dbReference>
<evidence type="ECO:0000313" key="17">
    <source>
        <dbReference type="Proteomes" id="UP001157034"/>
    </source>
</evidence>
<evidence type="ECO:0000256" key="9">
    <source>
        <dbReference type="ARBA" id="ARBA00023295"/>
    </source>
</evidence>
<evidence type="ECO:0000256" key="10">
    <source>
        <dbReference type="ARBA" id="ARBA00032057"/>
    </source>
</evidence>
<evidence type="ECO:0000256" key="4">
    <source>
        <dbReference type="ARBA" id="ARBA00012268"/>
    </source>
</evidence>
<comment type="caution">
    <text evidence="16">The sequence shown here is derived from an EMBL/GenBank/DDBJ whole genome shotgun (WGS) entry which is preliminary data.</text>
</comment>
<dbReference type="EC" id="3.2.1.141" evidence="4 13"/>
<dbReference type="InterPro" id="IPR014756">
    <property type="entry name" value="Ig_E-set"/>
</dbReference>
<keyword evidence="8" id="KW-0119">Carbohydrate metabolism</keyword>
<evidence type="ECO:0000256" key="7">
    <source>
        <dbReference type="ARBA" id="ARBA00022801"/>
    </source>
</evidence>
<comment type="pathway">
    <text evidence="2 14">Glycan biosynthesis; trehalose biosynthesis.</text>
</comment>
<evidence type="ECO:0000256" key="8">
    <source>
        <dbReference type="ARBA" id="ARBA00023277"/>
    </source>
</evidence>
<accession>A0ABQ6K7F7</accession>
<keyword evidence="7 14" id="KW-0378">Hydrolase</keyword>
<dbReference type="InterPro" id="IPR044901">
    <property type="entry name" value="Trehalose_TreZ_E-set_sf"/>
</dbReference>
<dbReference type="Gene3D" id="1.10.10.760">
    <property type="entry name" value="E-set domains of sugar-utilizing enzymes"/>
    <property type="match status" value="1"/>
</dbReference>
<dbReference type="InterPro" id="IPR013783">
    <property type="entry name" value="Ig-like_fold"/>
</dbReference>
<dbReference type="CDD" id="cd11325">
    <property type="entry name" value="AmyAc_GTHase"/>
    <property type="match status" value="1"/>
</dbReference>
<comment type="catalytic activity">
    <reaction evidence="12 14">
        <text>hydrolysis of (1-&gt;4)-alpha-D-glucosidic linkage in 4-alpha-D-[(1-&gt;4)-alpha-D-glucanosyl]n trehalose to yield trehalose and (1-&gt;4)-alpha-D-glucan.</text>
        <dbReference type="EC" id="3.2.1.141"/>
    </reaction>
</comment>
<name>A0ABQ6K7F7_9MICO</name>
<dbReference type="InterPro" id="IPR012768">
    <property type="entry name" value="Trehalose_TreZ"/>
</dbReference>
<dbReference type="PANTHER" id="PTHR43651">
    <property type="entry name" value="1,4-ALPHA-GLUCAN-BRANCHING ENZYME"/>
    <property type="match status" value="1"/>
</dbReference>
<keyword evidence="9 14" id="KW-0326">Glycosidase</keyword>
<evidence type="ECO:0000313" key="16">
    <source>
        <dbReference type="EMBL" id="GMA96398.1"/>
    </source>
</evidence>
<evidence type="ECO:0000256" key="3">
    <source>
        <dbReference type="ARBA" id="ARBA00008061"/>
    </source>
</evidence>
<comment type="subcellular location">
    <subcellularLocation>
        <location evidence="1">Cytoplasm</location>
    </subcellularLocation>
</comment>
<evidence type="ECO:0000256" key="11">
    <source>
        <dbReference type="ARBA" id="ARBA00033284"/>
    </source>
</evidence>
<evidence type="ECO:0000256" key="13">
    <source>
        <dbReference type="NCBIfam" id="TIGR02402"/>
    </source>
</evidence>
<proteinExistence type="inferred from homology"/>
<dbReference type="InterPro" id="IPR006047">
    <property type="entry name" value="GH13_cat_dom"/>
</dbReference>
<evidence type="ECO:0000256" key="6">
    <source>
        <dbReference type="ARBA" id="ARBA00022490"/>
    </source>
</evidence>
<dbReference type="InterPro" id="IPR017853">
    <property type="entry name" value="GH"/>
</dbReference>
<evidence type="ECO:0000259" key="15">
    <source>
        <dbReference type="SMART" id="SM00642"/>
    </source>
</evidence>
<dbReference type="SUPFAM" id="SSF51445">
    <property type="entry name" value="(Trans)glycosidases"/>
    <property type="match status" value="1"/>
</dbReference>
<keyword evidence="6" id="KW-0963">Cytoplasm</keyword>
<feature type="domain" description="Glycosyl hydrolase family 13 catalytic" evidence="15">
    <location>
        <begin position="97"/>
        <end position="439"/>
    </location>
</feature>
<dbReference type="EMBL" id="BSVB01000001">
    <property type="protein sequence ID" value="GMA96398.1"/>
    <property type="molecule type" value="Genomic_DNA"/>
</dbReference>
<organism evidence="16 17">
    <name type="scientific">Pseudolysinimonas kribbensis</name>
    <dbReference type="NCBI Taxonomy" id="433641"/>
    <lineage>
        <taxon>Bacteria</taxon>
        <taxon>Bacillati</taxon>
        <taxon>Actinomycetota</taxon>
        <taxon>Actinomycetes</taxon>
        <taxon>Micrococcales</taxon>
        <taxon>Microbacteriaceae</taxon>
        <taxon>Pseudolysinimonas</taxon>
    </lineage>
</organism>
<sequence>MIPEVWAPRPGRVRLWTPEKLHEMRRDPDAWWRADVDLAPGSRYGFVLDDDPAPVPDPRGRALPDGVDGPSAVVDPAVFESAGRWPGRALPGSVVYELHLGTFTPGGTADSAIERLDDLVALGIDLVELLPVNAFDGDWNWGYDGVAWFTVDESYGGPSAYRRLVDACHARGLGVIQDVVYNHLGPAGNHLPRFAPYLRTEGGNTWGDTVAIEEPEVFRYALDNARMWLEDYGVDGLRLDAVHALADDRRDALLTALAAQADERSAALGRPLTLIAESDMNDARLITPREAGGDGLTAQWCDDYHHAVHVALTRETQGYYADFDSLAALAKAATRGFFHDGTYSSFRGRPHGAPIPPELEPWRLVTFAQDHDQIGNRATGDRLGATLSPDRLAIAAVLTLCSPFTPMLFMGEEWGASSPWQFFTAHPDPDLGRATAEGRIAEFERMGWDPDAVPDPQDPATFERSHLEWAERERDPHARLLRLHRDLIALRRRESAFREATFDELAADVDDDAGRFRLRIRDLELRVNLGREAWAAGTGELLLGTRADVAADAIPPETAAVVRMHT</sequence>
<keyword evidence="17" id="KW-1185">Reference proteome</keyword>
<dbReference type="SUPFAM" id="SSF81296">
    <property type="entry name" value="E set domains"/>
    <property type="match status" value="1"/>
</dbReference>
<gene>
    <name evidence="16" type="primary">treZ</name>
    <name evidence="16" type="ORF">GCM10025881_32220</name>
</gene>
<reference evidence="17" key="1">
    <citation type="journal article" date="2019" name="Int. J. Syst. Evol. Microbiol.">
        <title>The Global Catalogue of Microorganisms (GCM) 10K type strain sequencing project: providing services to taxonomists for standard genome sequencing and annotation.</title>
        <authorList>
            <consortium name="The Broad Institute Genomics Platform"/>
            <consortium name="The Broad Institute Genome Sequencing Center for Infectious Disease"/>
            <person name="Wu L."/>
            <person name="Ma J."/>
        </authorList>
    </citation>
    <scope>NUCLEOTIDE SEQUENCE [LARGE SCALE GENOMIC DNA]</scope>
    <source>
        <strain evidence="17">NBRC 108894</strain>
    </source>
</reference>
<dbReference type="Pfam" id="PF00128">
    <property type="entry name" value="Alpha-amylase"/>
    <property type="match status" value="1"/>
</dbReference>
<evidence type="ECO:0000256" key="12">
    <source>
        <dbReference type="ARBA" id="ARBA00034013"/>
    </source>
</evidence>
<dbReference type="SMART" id="SM00642">
    <property type="entry name" value="Aamy"/>
    <property type="match status" value="1"/>
</dbReference>
<dbReference type="Proteomes" id="UP001157034">
    <property type="component" value="Unassembled WGS sequence"/>
</dbReference>
<dbReference type="NCBIfam" id="TIGR02402">
    <property type="entry name" value="trehalose_TreZ"/>
    <property type="match status" value="1"/>
</dbReference>
<dbReference type="RefSeq" id="WP_425565040.1">
    <property type="nucleotide sequence ID" value="NZ_BAAAQO010000004.1"/>
</dbReference>
<evidence type="ECO:0000256" key="1">
    <source>
        <dbReference type="ARBA" id="ARBA00004496"/>
    </source>
</evidence>
<protein>
    <recommendedName>
        <fullName evidence="5 13">Malto-oligosyltrehalose trehalohydrolase</fullName>
        <shortName evidence="14">MTHase</shortName>
        <ecNumber evidence="4 13">3.2.1.141</ecNumber>
    </recommendedName>
    <alternativeName>
        <fullName evidence="11 14">4-alpha-D-((1-&gt;4)-alpha-D-glucano)trehalose trehalohydrolase</fullName>
    </alternativeName>
    <alternativeName>
        <fullName evidence="10 14">Maltooligosyl trehalose trehalohydrolase</fullName>
    </alternativeName>
</protein>
<dbReference type="PIRSF" id="PIRSF006337">
    <property type="entry name" value="Trehalose_TreZ"/>
    <property type="match status" value="1"/>
</dbReference>
<evidence type="ECO:0000256" key="2">
    <source>
        <dbReference type="ARBA" id="ARBA00005199"/>
    </source>
</evidence>
<evidence type="ECO:0000256" key="14">
    <source>
        <dbReference type="PIRNR" id="PIRNR006337"/>
    </source>
</evidence>
<dbReference type="Gene3D" id="2.60.40.10">
    <property type="entry name" value="Immunoglobulins"/>
    <property type="match status" value="1"/>
</dbReference>
<dbReference type="Gene3D" id="3.20.20.80">
    <property type="entry name" value="Glycosidases"/>
    <property type="match status" value="1"/>
</dbReference>
<evidence type="ECO:0000256" key="5">
    <source>
        <dbReference type="ARBA" id="ARBA00015938"/>
    </source>
</evidence>
<comment type="similarity">
    <text evidence="3 14">Belongs to the glycosyl hydrolase 13 family.</text>
</comment>